<dbReference type="EMBL" id="JACHJQ010000016">
    <property type="protein sequence ID" value="MBB4912744.1"/>
    <property type="molecule type" value="Genomic_DNA"/>
</dbReference>
<gene>
    <name evidence="2" type="ORF">FHR82_009018</name>
</gene>
<evidence type="ECO:0000256" key="1">
    <source>
        <dbReference type="SAM" id="MobiDB-lite"/>
    </source>
</evidence>
<accession>A0A7W7QFU9</accession>
<evidence type="ECO:0000313" key="3">
    <source>
        <dbReference type="Proteomes" id="UP000520767"/>
    </source>
</evidence>
<reference evidence="2 3" key="1">
    <citation type="submission" date="2020-08" db="EMBL/GenBank/DDBJ databases">
        <title>Genomic Encyclopedia of Type Strains, Phase III (KMG-III): the genomes of soil and plant-associated and newly described type strains.</title>
        <authorList>
            <person name="Whitman W."/>
        </authorList>
    </citation>
    <scope>NUCLEOTIDE SEQUENCE [LARGE SCALE GENOMIC DNA]</scope>
    <source>
        <strain evidence="2 3">CECT 8960</strain>
    </source>
</reference>
<dbReference type="RefSeq" id="WP_184816711.1">
    <property type="nucleotide sequence ID" value="NZ_JACHJQ010000016.1"/>
</dbReference>
<organism evidence="2 3">
    <name type="scientific">Actinophytocola algeriensis</name>
    <dbReference type="NCBI Taxonomy" id="1768010"/>
    <lineage>
        <taxon>Bacteria</taxon>
        <taxon>Bacillati</taxon>
        <taxon>Actinomycetota</taxon>
        <taxon>Actinomycetes</taxon>
        <taxon>Pseudonocardiales</taxon>
        <taxon>Pseudonocardiaceae</taxon>
    </lineage>
</organism>
<evidence type="ECO:0000313" key="2">
    <source>
        <dbReference type="EMBL" id="MBB4912744.1"/>
    </source>
</evidence>
<comment type="caution">
    <text evidence="2">The sequence shown here is derived from an EMBL/GenBank/DDBJ whole genome shotgun (WGS) entry which is preliminary data.</text>
</comment>
<dbReference type="Proteomes" id="UP000520767">
    <property type="component" value="Unassembled WGS sequence"/>
</dbReference>
<name>A0A7W7QFU9_9PSEU</name>
<keyword evidence="3" id="KW-1185">Reference proteome</keyword>
<feature type="region of interest" description="Disordered" evidence="1">
    <location>
        <begin position="48"/>
        <end position="67"/>
    </location>
</feature>
<sequence>MTNSSDDGPTLPVSDEELARLRQRADQVGIQGHAEMSAEQLRKAIAERHRGADPHQAEIVARREDSG</sequence>
<dbReference type="AlphaFoldDB" id="A0A7W7QFU9"/>
<protein>
    <submittedName>
        <fullName evidence="2">Uncharacterized protein</fullName>
    </submittedName>
</protein>
<proteinExistence type="predicted"/>